<dbReference type="AlphaFoldDB" id="A0A316G3H3"/>
<dbReference type="EMBL" id="QGGV01000007">
    <property type="protein sequence ID" value="PWK55481.1"/>
    <property type="molecule type" value="Genomic_DNA"/>
</dbReference>
<dbReference type="SMART" id="SM00332">
    <property type="entry name" value="PP2Cc"/>
    <property type="match status" value="1"/>
</dbReference>
<evidence type="ECO:0000259" key="1">
    <source>
        <dbReference type="PROSITE" id="PS51746"/>
    </source>
</evidence>
<dbReference type="Pfam" id="PF13672">
    <property type="entry name" value="PP2C_2"/>
    <property type="match status" value="1"/>
</dbReference>
<dbReference type="Proteomes" id="UP000245390">
    <property type="component" value="Unassembled WGS sequence"/>
</dbReference>
<gene>
    <name evidence="2" type="ORF">C8D95_107147</name>
</gene>
<reference evidence="2 3" key="1">
    <citation type="submission" date="2018-05" db="EMBL/GenBank/DDBJ databases">
        <title>Genomic Encyclopedia of Type Strains, Phase IV (KMG-IV): sequencing the most valuable type-strain genomes for metagenomic binning, comparative biology and taxonomic classification.</title>
        <authorList>
            <person name="Goeker M."/>
        </authorList>
    </citation>
    <scope>NUCLEOTIDE SEQUENCE [LARGE SCALE GENOMIC DNA]</scope>
    <source>
        <strain evidence="2 3">DSM 103371</strain>
    </source>
</reference>
<name>A0A316G3H3_9RHOB</name>
<feature type="domain" description="PPM-type phosphatase" evidence="1">
    <location>
        <begin position="8"/>
        <end position="260"/>
    </location>
</feature>
<organism evidence="2 3">
    <name type="scientific">Silicimonas algicola</name>
    <dbReference type="NCBI Taxonomy" id="1826607"/>
    <lineage>
        <taxon>Bacteria</taxon>
        <taxon>Pseudomonadati</taxon>
        <taxon>Pseudomonadota</taxon>
        <taxon>Alphaproteobacteria</taxon>
        <taxon>Rhodobacterales</taxon>
        <taxon>Paracoccaceae</taxon>
    </lineage>
</organism>
<dbReference type="SMART" id="SM00331">
    <property type="entry name" value="PP2C_SIG"/>
    <property type="match status" value="1"/>
</dbReference>
<keyword evidence="3" id="KW-1185">Reference proteome</keyword>
<dbReference type="SUPFAM" id="SSF81606">
    <property type="entry name" value="PP2C-like"/>
    <property type="match status" value="1"/>
</dbReference>
<dbReference type="InterPro" id="IPR036457">
    <property type="entry name" value="PPM-type-like_dom_sf"/>
</dbReference>
<evidence type="ECO:0000313" key="2">
    <source>
        <dbReference type="EMBL" id="PWK55481.1"/>
    </source>
</evidence>
<accession>A0A316G3H3</accession>
<comment type="caution">
    <text evidence="2">The sequence shown here is derived from an EMBL/GenBank/DDBJ whole genome shotgun (WGS) entry which is preliminary data.</text>
</comment>
<sequence>MNNMTAPQYEVATALSQGARDVQEDSLVTDFPLGPQAGFMVLADGMGGHTAGEIASTIVVTEMFAELKFKSRELKDNEAQVPQVLHHAALSANQCIRGYVSDHPESYGMGATLVAPVFIEDRLYWVSVGDSPLYLFRDGKLKQLNEDHSLAPEIDLMVRSGMMTEEQGRNHPDRNCLKSVIFGSEIAKVDCPREPFKVEQDDIFVASSDGLQTLTDVEIEAILDDHRTKPSHAIVSALLAAVEKIDDPDQDNISISVIKVTSRTPVEVFDSTRHIQVAKPRGVSMPTRVLQFVSGR</sequence>
<dbReference type="InterPro" id="IPR001932">
    <property type="entry name" value="PPM-type_phosphatase-like_dom"/>
</dbReference>
<evidence type="ECO:0000313" key="3">
    <source>
        <dbReference type="Proteomes" id="UP000245390"/>
    </source>
</evidence>
<dbReference type="OrthoDB" id="9801841at2"/>
<dbReference type="PROSITE" id="PS51746">
    <property type="entry name" value="PPM_2"/>
    <property type="match status" value="1"/>
</dbReference>
<proteinExistence type="predicted"/>
<dbReference type="CDD" id="cd00143">
    <property type="entry name" value="PP2Cc"/>
    <property type="match status" value="1"/>
</dbReference>
<dbReference type="RefSeq" id="WP_109760072.1">
    <property type="nucleotide sequence ID" value="NZ_CP034588.1"/>
</dbReference>
<dbReference type="KEGG" id="salo:EF888_07560"/>
<protein>
    <submittedName>
        <fullName evidence="2">Serine/threonine protein phosphatase PrpC</fullName>
    </submittedName>
</protein>
<dbReference type="Gene3D" id="3.60.40.10">
    <property type="entry name" value="PPM-type phosphatase domain"/>
    <property type="match status" value="1"/>
</dbReference>